<comment type="caution">
    <text evidence="5">The sequence shown here is derived from an EMBL/GenBank/DDBJ whole genome shotgun (WGS) entry which is preliminary data.</text>
</comment>
<evidence type="ECO:0000256" key="3">
    <source>
        <dbReference type="SAM" id="SignalP"/>
    </source>
</evidence>
<reference evidence="5" key="1">
    <citation type="journal article" date="2017" name="Gigascience">
        <title>The first near-complete assembly of the hexaploid bread wheat genome, Triticum aestivum.</title>
        <authorList>
            <person name="Zimin A.V."/>
            <person name="Puiu D."/>
            <person name="Hall R."/>
            <person name="Kingan S."/>
            <person name="Clavijo B.J."/>
            <person name="Salzberg S.L."/>
        </authorList>
    </citation>
    <scope>NUCLEOTIDE SEQUENCE</scope>
    <source>
        <tissue evidence="5">Leaf</tissue>
    </source>
</reference>
<evidence type="ECO:0000256" key="1">
    <source>
        <dbReference type="ARBA" id="ARBA00022729"/>
    </source>
</evidence>
<dbReference type="Gene3D" id="3.30.430.20">
    <property type="entry name" value="Gnk2 domain, C-X8-C-X2-C motif"/>
    <property type="match status" value="1"/>
</dbReference>
<dbReference type="InterPro" id="IPR002902">
    <property type="entry name" value="GNK2"/>
</dbReference>
<feature type="non-terminal residue" evidence="5">
    <location>
        <position position="111"/>
    </location>
</feature>
<accession>A0A9R1ITL2</accession>
<dbReference type="CDD" id="cd23509">
    <property type="entry name" value="Gnk2-like"/>
    <property type="match status" value="1"/>
</dbReference>
<dbReference type="PANTHER" id="PTHR32099:SF42">
    <property type="entry name" value="CYSTEINE-RICH RECEPTOR-LIKE PROTEIN KINASE 9-RELATED"/>
    <property type="match status" value="1"/>
</dbReference>
<organism evidence="5">
    <name type="scientific">Triticum aestivum</name>
    <name type="common">Wheat</name>
    <dbReference type="NCBI Taxonomy" id="4565"/>
    <lineage>
        <taxon>Eukaryota</taxon>
        <taxon>Viridiplantae</taxon>
        <taxon>Streptophyta</taxon>
        <taxon>Embryophyta</taxon>
        <taxon>Tracheophyta</taxon>
        <taxon>Spermatophyta</taxon>
        <taxon>Magnoliopsida</taxon>
        <taxon>Liliopsida</taxon>
        <taxon>Poales</taxon>
        <taxon>Poaceae</taxon>
        <taxon>BOP clade</taxon>
        <taxon>Pooideae</taxon>
        <taxon>Triticodae</taxon>
        <taxon>Triticeae</taxon>
        <taxon>Triticinae</taxon>
        <taxon>Triticum</taxon>
    </lineage>
</organism>
<feature type="chain" id="PRO_5040263841" description="Gnk2-homologous domain-containing protein" evidence="3">
    <location>
        <begin position="22"/>
        <end position="111"/>
    </location>
</feature>
<evidence type="ECO:0000259" key="4">
    <source>
        <dbReference type="PROSITE" id="PS51473"/>
    </source>
</evidence>
<dbReference type="Proteomes" id="UP000815260">
    <property type="component" value="Chromosome 1B"/>
</dbReference>
<dbReference type="EMBL" id="CM022212">
    <property type="protein sequence ID" value="KAF6992282.1"/>
    <property type="molecule type" value="Genomic_DNA"/>
</dbReference>
<keyword evidence="1 3" id="KW-0732">Signal</keyword>
<evidence type="ECO:0000256" key="2">
    <source>
        <dbReference type="ARBA" id="ARBA00022737"/>
    </source>
</evidence>
<protein>
    <recommendedName>
        <fullName evidence="4">Gnk2-homologous domain-containing protein</fullName>
    </recommendedName>
</protein>
<dbReference type="Pfam" id="PF01657">
    <property type="entry name" value="Stress-antifung"/>
    <property type="match status" value="1"/>
</dbReference>
<evidence type="ECO:0000313" key="5">
    <source>
        <dbReference type="EMBL" id="KAF6992282.1"/>
    </source>
</evidence>
<dbReference type="InterPro" id="IPR038408">
    <property type="entry name" value="GNK2_sf"/>
</dbReference>
<dbReference type="OrthoDB" id="634067at2759"/>
<sequence>GYVVLAMIVAAHLVLPAESAAVECDGTPQMSNSTFPTNLNLLATRLPGNASASPNGFSTAVVGTAPGLVYGIALYRDDANVSSRRACVAKAFGDTGVAMYENGCVPVLLRP</sequence>
<gene>
    <name evidence="5" type="ORF">CFC21_009289</name>
</gene>
<name>A0A9R1ITL2_WHEAT</name>
<feature type="non-terminal residue" evidence="5">
    <location>
        <position position="1"/>
    </location>
</feature>
<feature type="signal peptide" evidence="3">
    <location>
        <begin position="1"/>
        <end position="21"/>
    </location>
</feature>
<dbReference type="AlphaFoldDB" id="A0A9R1ITL2"/>
<keyword evidence="2" id="KW-0677">Repeat</keyword>
<reference evidence="5" key="2">
    <citation type="submission" date="2020-03" db="EMBL/GenBank/DDBJ databases">
        <title>The second near-complete assembly of the hexaploid bread wheat (Triticum aestivum) genome.</title>
        <authorList>
            <person name="Zimin A.V."/>
            <person name="Puiu D."/>
            <person name="Shumante A."/>
            <person name="Alonge M."/>
            <person name="Salzberg S.L."/>
        </authorList>
    </citation>
    <scope>NUCLEOTIDE SEQUENCE</scope>
    <source>
        <tissue evidence="5">Leaf</tissue>
    </source>
</reference>
<dbReference type="PROSITE" id="PS51473">
    <property type="entry name" value="GNK2"/>
    <property type="match status" value="1"/>
</dbReference>
<feature type="domain" description="Gnk2-homologous" evidence="4">
    <location>
        <begin position="17"/>
        <end position="111"/>
    </location>
</feature>
<proteinExistence type="predicted"/>
<dbReference type="PANTHER" id="PTHR32099">
    <property type="entry name" value="CYSTEINE-RICH REPEAT SECRETORY PROTEIN"/>
    <property type="match status" value="1"/>
</dbReference>